<evidence type="ECO:0000313" key="3">
    <source>
        <dbReference type="Proteomes" id="UP001519272"/>
    </source>
</evidence>
<evidence type="ECO:0000313" key="2">
    <source>
        <dbReference type="EMBL" id="MBP1907660.1"/>
    </source>
</evidence>
<keyword evidence="3" id="KW-1185">Reference proteome</keyword>
<protein>
    <recommendedName>
        <fullName evidence="4">Glycosyl hydrolase</fullName>
    </recommendedName>
</protein>
<proteinExistence type="predicted"/>
<name>A0ABS4FYP9_9BACL</name>
<organism evidence="2 3">
    <name type="scientific">Paenibacillus turicensis</name>
    <dbReference type="NCBI Taxonomy" id="160487"/>
    <lineage>
        <taxon>Bacteria</taxon>
        <taxon>Bacillati</taxon>
        <taxon>Bacillota</taxon>
        <taxon>Bacilli</taxon>
        <taxon>Bacillales</taxon>
        <taxon>Paenibacillaceae</taxon>
        <taxon>Paenibacillus</taxon>
    </lineage>
</organism>
<gene>
    <name evidence="2" type="ORF">J2Z32_004341</name>
</gene>
<dbReference type="RefSeq" id="WP_245251695.1">
    <property type="nucleotide sequence ID" value="NZ_JAGGKG010000031.1"/>
</dbReference>
<dbReference type="Proteomes" id="UP001519272">
    <property type="component" value="Unassembled WGS sequence"/>
</dbReference>
<keyword evidence="1" id="KW-0812">Transmembrane</keyword>
<dbReference type="Gene3D" id="1.50.10.10">
    <property type="match status" value="1"/>
</dbReference>
<dbReference type="SUPFAM" id="SSF48208">
    <property type="entry name" value="Six-hairpin glycosidases"/>
    <property type="match status" value="1"/>
</dbReference>
<feature type="transmembrane region" description="Helical" evidence="1">
    <location>
        <begin position="7"/>
        <end position="26"/>
    </location>
</feature>
<dbReference type="InterPro" id="IPR008928">
    <property type="entry name" value="6-hairpin_glycosidase_sf"/>
</dbReference>
<sequence>MIIKRKWRVFVMIVLICVVMAVFFIMKLTNNPRALTEQFVRNHMFNPSGTIASYLQDAPSTDPNVVAGREALSESLGLWLEYGIVMKDQKLFSDTTEQLRSKFMSPQGHIYWKLDKDGVSHVTTNALGDDLRIVRALLQAYELWGDEADLQLAKKINTYLMDKTRLEGYLVDFYDEANHYYSPTLSLVYVDVGAFKLMKKHQLMNSDDYDKYIAILEHMPIDTLFYPKLYEIESGKYTYDEKVNLIDQLIVALHLGEAGIDNKSLLQFLQEQYAQNHKIYGAYHRDTLQPSVEYESPAVYALAILLALQQNDTEWAEKWNKRMLYFQTQHGKYAGGYVFDNNTHAFDNLFPLLAEAQLK</sequence>
<keyword evidence="1" id="KW-0472">Membrane</keyword>
<evidence type="ECO:0008006" key="4">
    <source>
        <dbReference type="Google" id="ProtNLM"/>
    </source>
</evidence>
<dbReference type="InterPro" id="IPR012341">
    <property type="entry name" value="6hp_glycosidase-like_sf"/>
</dbReference>
<evidence type="ECO:0000256" key="1">
    <source>
        <dbReference type="SAM" id="Phobius"/>
    </source>
</evidence>
<reference evidence="2 3" key="1">
    <citation type="submission" date="2021-03" db="EMBL/GenBank/DDBJ databases">
        <title>Genomic Encyclopedia of Type Strains, Phase IV (KMG-IV): sequencing the most valuable type-strain genomes for metagenomic binning, comparative biology and taxonomic classification.</title>
        <authorList>
            <person name="Goeker M."/>
        </authorList>
    </citation>
    <scope>NUCLEOTIDE SEQUENCE [LARGE SCALE GENOMIC DNA]</scope>
    <source>
        <strain evidence="2 3">DSM 14349</strain>
    </source>
</reference>
<accession>A0ABS4FYP9</accession>
<comment type="caution">
    <text evidence="2">The sequence shown here is derived from an EMBL/GenBank/DDBJ whole genome shotgun (WGS) entry which is preliminary data.</text>
</comment>
<dbReference type="EMBL" id="JAGGKG010000031">
    <property type="protein sequence ID" value="MBP1907660.1"/>
    <property type="molecule type" value="Genomic_DNA"/>
</dbReference>
<keyword evidence="1" id="KW-1133">Transmembrane helix</keyword>